<dbReference type="EMBL" id="SGXF01000001">
    <property type="protein sequence ID" value="RZT02896.1"/>
    <property type="molecule type" value="Genomic_DNA"/>
</dbReference>
<reference evidence="1 2" key="1">
    <citation type="submission" date="2019-02" db="EMBL/GenBank/DDBJ databases">
        <title>Genomic Encyclopedia of Type Strains, Phase IV (KMG-IV): sequencing the most valuable type-strain genomes for metagenomic binning, comparative biology and taxonomic classification.</title>
        <authorList>
            <person name="Goeker M."/>
        </authorList>
    </citation>
    <scope>NUCLEOTIDE SEQUENCE [LARGE SCALE GENOMIC DNA]</scope>
    <source>
        <strain evidence="1 2">DSM 29486</strain>
    </source>
</reference>
<evidence type="ECO:0000313" key="2">
    <source>
        <dbReference type="Proteomes" id="UP000292927"/>
    </source>
</evidence>
<dbReference type="OrthoDB" id="2157630at2"/>
<dbReference type="RefSeq" id="WP_130433661.1">
    <property type="nucleotide sequence ID" value="NZ_SGXF01000001.1"/>
</dbReference>
<proteinExistence type="predicted"/>
<evidence type="ECO:0000313" key="1">
    <source>
        <dbReference type="EMBL" id="RZT02896.1"/>
    </source>
</evidence>
<keyword evidence="2" id="KW-1185">Reference proteome</keyword>
<organism evidence="1 2">
    <name type="scientific">Cuneatibacter caecimuris</name>
    <dbReference type="NCBI Taxonomy" id="1796618"/>
    <lineage>
        <taxon>Bacteria</taxon>
        <taxon>Bacillati</taxon>
        <taxon>Bacillota</taxon>
        <taxon>Clostridia</taxon>
        <taxon>Lachnospirales</taxon>
        <taxon>Lachnospiraceae</taxon>
        <taxon>Cuneatibacter</taxon>
    </lineage>
</organism>
<dbReference type="Proteomes" id="UP000292927">
    <property type="component" value="Unassembled WGS sequence"/>
</dbReference>
<dbReference type="AlphaFoldDB" id="A0A4Q7PRC6"/>
<gene>
    <name evidence="1" type="ORF">EV209_1026</name>
</gene>
<sequence length="79" mass="8727">MLTTKKYVTLEGSSTVDGVEVEHYTARINTDALDRGPEYTSYIVDGSTYRSSRSTCAQDRAAFEDVMYAAYDAIVAEAQ</sequence>
<comment type="caution">
    <text evidence="1">The sequence shown here is derived from an EMBL/GenBank/DDBJ whole genome shotgun (WGS) entry which is preliminary data.</text>
</comment>
<accession>A0A4Q7PRC6</accession>
<name>A0A4Q7PRC6_9FIRM</name>
<protein>
    <submittedName>
        <fullName evidence="1">Uncharacterized protein</fullName>
    </submittedName>
</protein>